<evidence type="ECO:0000256" key="11">
    <source>
        <dbReference type="ARBA" id="ARBA00029774"/>
    </source>
</evidence>
<evidence type="ECO:0000256" key="5">
    <source>
        <dbReference type="ARBA" id="ARBA00022490"/>
    </source>
</evidence>
<evidence type="ECO:0000256" key="1">
    <source>
        <dbReference type="ARBA" id="ARBA00004496"/>
    </source>
</evidence>
<dbReference type="Pfam" id="PF03481">
    <property type="entry name" value="Sua5_C"/>
    <property type="match status" value="1"/>
</dbReference>
<evidence type="ECO:0000256" key="4">
    <source>
        <dbReference type="ARBA" id="ARBA00015492"/>
    </source>
</evidence>
<evidence type="ECO:0000256" key="14">
    <source>
        <dbReference type="PIRSR" id="PIRSR004930-1"/>
    </source>
</evidence>
<feature type="binding site" evidence="14">
    <location>
        <position position="66"/>
    </location>
    <ligand>
        <name>ATP</name>
        <dbReference type="ChEBI" id="CHEBI:30616"/>
    </ligand>
</feature>
<dbReference type="PIRSF" id="PIRSF004930">
    <property type="entry name" value="Tln_factor_SUA5"/>
    <property type="match status" value="1"/>
</dbReference>
<evidence type="ECO:0000256" key="8">
    <source>
        <dbReference type="ARBA" id="ARBA00022695"/>
    </source>
</evidence>
<evidence type="ECO:0000259" key="15">
    <source>
        <dbReference type="PROSITE" id="PS51163"/>
    </source>
</evidence>
<dbReference type="PANTHER" id="PTHR17490:SF16">
    <property type="entry name" value="THREONYLCARBAMOYL-AMP SYNTHASE"/>
    <property type="match status" value="1"/>
</dbReference>
<dbReference type="Proteomes" id="UP000198281">
    <property type="component" value="Unassembled WGS sequence"/>
</dbReference>
<evidence type="ECO:0000256" key="7">
    <source>
        <dbReference type="ARBA" id="ARBA00022694"/>
    </source>
</evidence>
<dbReference type="EMBL" id="FZOS01000001">
    <property type="protein sequence ID" value="SNS06110.1"/>
    <property type="molecule type" value="Genomic_DNA"/>
</dbReference>
<feature type="binding site" evidence="14">
    <location>
        <position position="148"/>
    </location>
    <ligand>
        <name>ATP</name>
        <dbReference type="ChEBI" id="CHEBI:30616"/>
    </ligand>
</feature>
<dbReference type="EC" id="2.7.7.87" evidence="3 13"/>
<evidence type="ECO:0000256" key="6">
    <source>
        <dbReference type="ARBA" id="ARBA00022679"/>
    </source>
</evidence>
<comment type="function">
    <text evidence="13">Required for the formation of a threonylcarbamoyl group on adenosine at position 37 (t(6)A37) in tRNAs that read codons beginning with adenine.</text>
</comment>
<comment type="catalytic activity">
    <reaction evidence="12 13">
        <text>L-threonine + hydrogencarbonate + ATP = L-threonylcarbamoyladenylate + diphosphate + H2O</text>
        <dbReference type="Rhea" id="RHEA:36407"/>
        <dbReference type="ChEBI" id="CHEBI:15377"/>
        <dbReference type="ChEBI" id="CHEBI:17544"/>
        <dbReference type="ChEBI" id="CHEBI:30616"/>
        <dbReference type="ChEBI" id="CHEBI:33019"/>
        <dbReference type="ChEBI" id="CHEBI:57926"/>
        <dbReference type="ChEBI" id="CHEBI:73682"/>
        <dbReference type="EC" id="2.7.7.87"/>
    </reaction>
</comment>
<dbReference type="GO" id="GO:0006450">
    <property type="term" value="P:regulation of translational fidelity"/>
    <property type="evidence" value="ECO:0007669"/>
    <property type="project" value="TreeGrafter"/>
</dbReference>
<dbReference type="Pfam" id="PF01300">
    <property type="entry name" value="Sua5_yciO_yrdC"/>
    <property type="match status" value="1"/>
</dbReference>
<dbReference type="GO" id="GO:0005737">
    <property type="term" value="C:cytoplasm"/>
    <property type="evidence" value="ECO:0007669"/>
    <property type="project" value="UniProtKB-SubCell"/>
</dbReference>
<feature type="binding site" evidence="14">
    <location>
        <position position="200"/>
    </location>
    <ligand>
        <name>ATP</name>
        <dbReference type="ChEBI" id="CHEBI:30616"/>
    </ligand>
</feature>
<dbReference type="InterPro" id="IPR010923">
    <property type="entry name" value="T(6)A37_SUA5"/>
</dbReference>
<dbReference type="NCBIfam" id="TIGR00057">
    <property type="entry name" value="L-threonylcarbamoyladenylate synthase"/>
    <property type="match status" value="1"/>
</dbReference>
<dbReference type="GO" id="GO:0003725">
    <property type="term" value="F:double-stranded RNA binding"/>
    <property type="evidence" value="ECO:0007669"/>
    <property type="project" value="UniProtKB-UniRule"/>
</dbReference>
<dbReference type="Gene3D" id="3.90.870.10">
    <property type="entry name" value="DHBP synthase"/>
    <property type="match status" value="1"/>
</dbReference>
<dbReference type="AlphaFoldDB" id="A0A239BDV7"/>
<dbReference type="InterPro" id="IPR005145">
    <property type="entry name" value="Sua5_C"/>
</dbReference>
<evidence type="ECO:0000256" key="10">
    <source>
        <dbReference type="ARBA" id="ARBA00022840"/>
    </source>
</evidence>
<dbReference type="SUPFAM" id="SSF55821">
    <property type="entry name" value="YrdC/RibB"/>
    <property type="match status" value="1"/>
</dbReference>
<feature type="domain" description="YrdC-like" evidence="15">
    <location>
        <begin position="17"/>
        <end position="204"/>
    </location>
</feature>
<evidence type="ECO:0000313" key="17">
    <source>
        <dbReference type="Proteomes" id="UP000198281"/>
    </source>
</evidence>
<organism evidence="16 17">
    <name type="scientific">Edaphosphingomonas laterariae</name>
    <dbReference type="NCBI Taxonomy" id="861865"/>
    <lineage>
        <taxon>Bacteria</taxon>
        <taxon>Pseudomonadati</taxon>
        <taxon>Pseudomonadota</taxon>
        <taxon>Alphaproteobacteria</taxon>
        <taxon>Sphingomonadales</taxon>
        <taxon>Rhizorhabdaceae</taxon>
        <taxon>Edaphosphingomonas</taxon>
    </lineage>
</organism>
<evidence type="ECO:0000256" key="13">
    <source>
        <dbReference type="PIRNR" id="PIRNR004930"/>
    </source>
</evidence>
<evidence type="ECO:0000256" key="12">
    <source>
        <dbReference type="ARBA" id="ARBA00048366"/>
    </source>
</evidence>
<feature type="binding site" evidence="14">
    <location>
        <position position="39"/>
    </location>
    <ligand>
        <name>L-threonine</name>
        <dbReference type="ChEBI" id="CHEBI:57926"/>
    </ligand>
</feature>
<feature type="binding site" evidence="14">
    <location>
        <position position="146"/>
    </location>
    <ligand>
        <name>L-threonine</name>
        <dbReference type="ChEBI" id="CHEBI:57926"/>
    </ligand>
</feature>
<comment type="subcellular location">
    <subcellularLocation>
        <location evidence="1 13">Cytoplasm</location>
    </subcellularLocation>
</comment>
<evidence type="ECO:0000256" key="9">
    <source>
        <dbReference type="ARBA" id="ARBA00022741"/>
    </source>
</evidence>
<comment type="similarity">
    <text evidence="2 13">Belongs to the SUA5 family.</text>
</comment>
<dbReference type="InterPro" id="IPR050156">
    <property type="entry name" value="TC-AMP_synthase_SUA5"/>
</dbReference>
<evidence type="ECO:0000313" key="16">
    <source>
        <dbReference type="EMBL" id="SNS06110.1"/>
    </source>
</evidence>
<dbReference type="Gene3D" id="3.40.50.11030">
    <property type="entry name" value="Threonylcarbamoyl-AMP synthase, C-terminal domain"/>
    <property type="match status" value="1"/>
</dbReference>
<keyword evidence="17" id="KW-1185">Reference proteome</keyword>
<feature type="binding site" evidence="14">
    <location>
        <position position="156"/>
    </location>
    <ligand>
        <name>ATP</name>
        <dbReference type="ChEBI" id="CHEBI:30616"/>
    </ligand>
</feature>
<dbReference type="GO" id="GO:0008033">
    <property type="term" value="P:tRNA processing"/>
    <property type="evidence" value="ECO:0007669"/>
    <property type="project" value="UniProtKB-KW"/>
</dbReference>
<dbReference type="PROSITE" id="PS51163">
    <property type="entry name" value="YRDC"/>
    <property type="match status" value="1"/>
</dbReference>
<dbReference type="InterPro" id="IPR038385">
    <property type="entry name" value="Sua5/YwlC_C"/>
</dbReference>
<feature type="binding site" evidence="14">
    <location>
        <position position="122"/>
    </location>
    <ligand>
        <name>L-threonine</name>
        <dbReference type="ChEBI" id="CHEBI:57926"/>
    </ligand>
</feature>
<accession>A0A239BDV7</accession>
<dbReference type="PANTHER" id="PTHR17490">
    <property type="entry name" value="SUA5"/>
    <property type="match status" value="1"/>
</dbReference>
<feature type="binding site" evidence="14">
    <location>
        <position position="186"/>
    </location>
    <ligand>
        <name>L-threonine</name>
        <dbReference type="ChEBI" id="CHEBI:57926"/>
    </ligand>
</feature>
<name>A0A239BDV7_9SPHN</name>
<dbReference type="InterPro" id="IPR006070">
    <property type="entry name" value="Sua5-like_dom"/>
</dbReference>
<feature type="binding site" evidence="14">
    <location>
        <position position="235"/>
    </location>
    <ligand>
        <name>ATP</name>
        <dbReference type="ChEBI" id="CHEBI:30616"/>
    </ligand>
</feature>
<keyword evidence="9 13" id="KW-0547">Nucleotide-binding</keyword>
<evidence type="ECO:0000256" key="3">
    <source>
        <dbReference type="ARBA" id="ARBA00012584"/>
    </source>
</evidence>
<protein>
    <recommendedName>
        <fullName evidence="4 13">Threonylcarbamoyl-AMP synthase</fullName>
        <shortName evidence="13">TC-AMP synthase</shortName>
        <ecNumber evidence="3 13">2.7.7.87</ecNumber>
    </recommendedName>
    <alternativeName>
        <fullName evidence="11 13">L-threonylcarbamoyladenylate synthase</fullName>
    </alternativeName>
</protein>
<dbReference type="GO" id="GO:0005524">
    <property type="term" value="F:ATP binding"/>
    <property type="evidence" value="ECO:0007669"/>
    <property type="project" value="UniProtKB-UniRule"/>
</dbReference>
<keyword evidence="8 13" id="KW-0548">Nucleotidyltransferase</keyword>
<dbReference type="GO" id="GO:0061710">
    <property type="term" value="F:L-threonylcarbamoyladenylate synthase"/>
    <property type="evidence" value="ECO:0007669"/>
    <property type="project" value="UniProtKB-EC"/>
</dbReference>
<keyword evidence="7 13" id="KW-0819">tRNA processing</keyword>
<reference evidence="17" key="1">
    <citation type="submission" date="2017-06" db="EMBL/GenBank/DDBJ databases">
        <authorList>
            <person name="Varghese N."/>
            <person name="Submissions S."/>
        </authorList>
    </citation>
    <scope>NUCLEOTIDE SEQUENCE [LARGE SCALE GENOMIC DNA]</scope>
    <source>
        <strain evidence="17">LNB2</strain>
    </source>
</reference>
<feature type="binding site" evidence="14">
    <location>
        <position position="126"/>
    </location>
    <ligand>
        <name>L-threonine</name>
        <dbReference type="ChEBI" id="CHEBI:57926"/>
    </ligand>
</feature>
<keyword evidence="10 13" id="KW-0067">ATP-binding</keyword>
<gene>
    <name evidence="16" type="ORF">SAMN06295912_10196</name>
</gene>
<sequence>MTVQNPPIDTESCPYGEAAIGRAADLIRDGHPVAIATETVYGLAGDATSDSAVARIYAAKGRPSFNPLIVHVPDIETAKVIAEFPPVAQKLAAAFWPGPLTMVLPLAANSPVASLVTAGLPTVAIRVPAHPAMRALLSVAGRPLAAPSANASGAISPTTAEHVIASLGGRIPLVVDAGPTARGIESTIVAIEDDHIRLLRPGPITGDELSAATGLAVTGAQSDAIEAPGQLASHYAPSHPLRLNATEARADEWLIGFGPVQGDETLSASGDLVEAAARLFAALHKADASGRKKISVAPIPEHGLGIAINDRLRRAAAPR</sequence>
<keyword evidence="5 13" id="KW-0963">Cytoplasm</keyword>
<dbReference type="RefSeq" id="WP_089217639.1">
    <property type="nucleotide sequence ID" value="NZ_FZOS01000001.1"/>
</dbReference>
<proteinExistence type="inferred from homology"/>
<dbReference type="InterPro" id="IPR017945">
    <property type="entry name" value="DHBP_synth_RibB-like_a/b_dom"/>
</dbReference>
<feature type="binding site" evidence="14">
    <location>
        <position position="62"/>
    </location>
    <ligand>
        <name>ATP</name>
        <dbReference type="ChEBI" id="CHEBI:30616"/>
    </ligand>
</feature>
<feature type="binding site" evidence="14">
    <location>
        <position position="71"/>
    </location>
    <ligand>
        <name>L-threonine</name>
        <dbReference type="ChEBI" id="CHEBI:57926"/>
    </ligand>
</feature>
<keyword evidence="6 13" id="KW-0808">Transferase</keyword>
<dbReference type="OrthoDB" id="9814580at2"/>
<dbReference type="GO" id="GO:0000049">
    <property type="term" value="F:tRNA binding"/>
    <property type="evidence" value="ECO:0007669"/>
    <property type="project" value="TreeGrafter"/>
</dbReference>
<evidence type="ECO:0000256" key="2">
    <source>
        <dbReference type="ARBA" id="ARBA00007663"/>
    </source>
</evidence>